<protein>
    <submittedName>
        <fullName evidence="1">Uncharacterized protein</fullName>
    </submittedName>
</protein>
<evidence type="ECO:0000313" key="1">
    <source>
        <dbReference type="EMBL" id="SEI97596.1"/>
    </source>
</evidence>
<reference evidence="1 2" key="1">
    <citation type="submission" date="2016-10" db="EMBL/GenBank/DDBJ databases">
        <authorList>
            <person name="de Groot N.N."/>
        </authorList>
    </citation>
    <scope>NUCLEOTIDE SEQUENCE [LARGE SCALE GENOMIC DNA]</scope>
    <source>
        <strain evidence="1 2">DSM 19938</strain>
    </source>
</reference>
<organism evidence="1 2">
    <name type="scientific">Dyadobacter koreensis</name>
    <dbReference type="NCBI Taxonomy" id="408657"/>
    <lineage>
        <taxon>Bacteria</taxon>
        <taxon>Pseudomonadati</taxon>
        <taxon>Bacteroidota</taxon>
        <taxon>Cytophagia</taxon>
        <taxon>Cytophagales</taxon>
        <taxon>Spirosomataceae</taxon>
        <taxon>Dyadobacter</taxon>
    </lineage>
</organism>
<dbReference type="AlphaFoldDB" id="A0A1H6V140"/>
<name>A0A1H6V140_9BACT</name>
<gene>
    <name evidence="1" type="ORF">SAMN04487995_2836</name>
</gene>
<accession>A0A1H6V140</accession>
<dbReference type="STRING" id="408657.SAMN04487995_2836"/>
<keyword evidence="2" id="KW-1185">Reference proteome</keyword>
<dbReference type="Proteomes" id="UP000199532">
    <property type="component" value="Unassembled WGS sequence"/>
</dbReference>
<dbReference type="EMBL" id="FNXY01000004">
    <property type="protein sequence ID" value="SEI97596.1"/>
    <property type="molecule type" value="Genomic_DNA"/>
</dbReference>
<evidence type="ECO:0000313" key="2">
    <source>
        <dbReference type="Proteomes" id="UP000199532"/>
    </source>
</evidence>
<sequence length="133" mass="15181">MSFPVGRGGNHSLLFMEKESFIPIVVKWAQAHGFKEIQANMEGFETPKSYERAADNEKFTPDVTGVNMFNRHYLEVSMKTDQLRGSVSKWKLLSELAGMKGAKLYLMAPRGHVRFTREIITQYNIPAEVIKID</sequence>
<proteinExistence type="predicted"/>